<dbReference type="OrthoDB" id="1806446at2"/>
<dbReference type="PROSITE" id="PS51257">
    <property type="entry name" value="PROKAR_LIPOPROTEIN"/>
    <property type="match status" value="1"/>
</dbReference>
<dbReference type="GO" id="GO:0015562">
    <property type="term" value="F:efflux transmembrane transporter activity"/>
    <property type="evidence" value="ECO:0007669"/>
    <property type="project" value="TreeGrafter"/>
</dbReference>
<feature type="signal peptide" evidence="3">
    <location>
        <begin position="1"/>
        <end position="25"/>
    </location>
</feature>
<keyword evidence="2" id="KW-0175">Coiled coil</keyword>
<name>A0A6I0EQU0_9FIRM</name>
<feature type="domain" description="Multidrug resistance protein MdtA-like barrel-sandwich hybrid" evidence="4">
    <location>
        <begin position="70"/>
        <end position="253"/>
    </location>
</feature>
<evidence type="ECO:0000256" key="3">
    <source>
        <dbReference type="SAM" id="SignalP"/>
    </source>
</evidence>
<dbReference type="Gene3D" id="2.40.30.170">
    <property type="match status" value="1"/>
</dbReference>
<comment type="caution">
    <text evidence="6">The sequence shown here is derived from an EMBL/GenBank/DDBJ whole genome shotgun (WGS) entry which is preliminary data.</text>
</comment>
<feature type="chain" id="PRO_5026068446" evidence="3">
    <location>
        <begin position="26"/>
        <end position="409"/>
    </location>
</feature>
<dbReference type="SUPFAM" id="SSF111369">
    <property type="entry name" value="HlyD-like secretion proteins"/>
    <property type="match status" value="2"/>
</dbReference>
<dbReference type="Pfam" id="PF25917">
    <property type="entry name" value="BSH_RND"/>
    <property type="match status" value="1"/>
</dbReference>
<dbReference type="AlphaFoldDB" id="A0A6I0EQU0"/>
<sequence>MRRTYSIIALTASLLLLAGCSPSQPEETVREERKKVMSTLEVSDQHRQATLTTSGFVEGKKESNLSFGTSGTITALYVDKGTRVSQGQLLAEVEGGDLYARAQESASNIVDYALENRAQRPTGESIENIERQRLRLAEAERDLEQAKADLERMEILFENGAISKKDWEDQQARYTRAESALEREQITLDGMLKGDPSLLSSTESSVLNSINTLAQAQRNVSSAQIRAPFTGIVADVTRKVGEQASPGNTIIHLVDLSDVKVMLQVDRDLVAYYRTGQQVDVLGERGYQSKGTISFVSPVVDERSGKFAVEVTVSNGDGHWRSGMVARVTVPYNSAGYWLPLSAVGMNTAGHYVIAIEEGQTVRRSVSTGLVVEDRIEVLSGVDNADWIITAGIAFLTEGEEVEPRFVEP</sequence>
<dbReference type="NCBIfam" id="TIGR01730">
    <property type="entry name" value="RND_mfp"/>
    <property type="match status" value="1"/>
</dbReference>
<feature type="domain" description="YknX-like C-terminal permuted SH3-like" evidence="5">
    <location>
        <begin position="339"/>
        <end position="403"/>
    </location>
</feature>
<dbReference type="GO" id="GO:1990281">
    <property type="term" value="C:efflux pump complex"/>
    <property type="evidence" value="ECO:0007669"/>
    <property type="project" value="TreeGrafter"/>
</dbReference>
<feature type="coiled-coil region" evidence="2">
    <location>
        <begin position="126"/>
        <end position="184"/>
    </location>
</feature>
<keyword evidence="7" id="KW-1185">Reference proteome</keyword>
<dbReference type="Pfam" id="PF25989">
    <property type="entry name" value="YknX_C"/>
    <property type="match status" value="1"/>
</dbReference>
<gene>
    <name evidence="6" type="ORF">F9B85_10870</name>
</gene>
<dbReference type="InterPro" id="IPR058637">
    <property type="entry name" value="YknX-like_C"/>
</dbReference>
<evidence type="ECO:0000313" key="6">
    <source>
        <dbReference type="EMBL" id="KAB2951787.1"/>
    </source>
</evidence>
<organism evidence="6 7">
    <name type="scientific">Heliorestis acidaminivorans</name>
    <dbReference type="NCBI Taxonomy" id="553427"/>
    <lineage>
        <taxon>Bacteria</taxon>
        <taxon>Bacillati</taxon>
        <taxon>Bacillota</taxon>
        <taxon>Clostridia</taxon>
        <taxon>Eubacteriales</taxon>
        <taxon>Heliobacteriaceae</taxon>
        <taxon>Heliorestis</taxon>
    </lineage>
</organism>
<dbReference type="Proteomes" id="UP000468766">
    <property type="component" value="Unassembled WGS sequence"/>
</dbReference>
<dbReference type="InterPro" id="IPR006143">
    <property type="entry name" value="RND_pump_MFP"/>
</dbReference>
<dbReference type="InterPro" id="IPR058625">
    <property type="entry name" value="MdtA-like_BSH"/>
</dbReference>
<dbReference type="Gene3D" id="2.40.50.100">
    <property type="match status" value="1"/>
</dbReference>
<proteinExistence type="inferred from homology"/>
<dbReference type="EMBL" id="WBXO01000009">
    <property type="protein sequence ID" value="KAB2951787.1"/>
    <property type="molecule type" value="Genomic_DNA"/>
</dbReference>
<reference evidence="6 7" key="1">
    <citation type="submission" date="2019-10" db="EMBL/GenBank/DDBJ databases">
        <title>Whole-genome sequence of the extremophile Heliorestis acidaminivorans DSM 24790.</title>
        <authorList>
            <person name="Kyndt J.A."/>
            <person name="Meyer T.E."/>
        </authorList>
    </citation>
    <scope>NUCLEOTIDE SEQUENCE [LARGE SCALE GENOMIC DNA]</scope>
    <source>
        <strain evidence="6 7">DSM 24790</strain>
    </source>
</reference>
<protein>
    <submittedName>
        <fullName evidence="6">Efflux RND transporter periplasmic adaptor subunit</fullName>
    </submittedName>
</protein>
<evidence type="ECO:0000313" key="7">
    <source>
        <dbReference type="Proteomes" id="UP000468766"/>
    </source>
</evidence>
<evidence type="ECO:0000259" key="5">
    <source>
        <dbReference type="Pfam" id="PF25989"/>
    </source>
</evidence>
<dbReference type="RefSeq" id="WP_151620825.1">
    <property type="nucleotide sequence ID" value="NZ_WBXO01000009.1"/>
</dbReference>
<keyword evidence="3" id="KW-0732">Signal</keyword>
<dbReference type="Gene3D" id="1.10.287.470">
    <property type="entry name" value="Helix hairpin bin"/>
    <property type="match status" value="1"/>
</dbReference>
<evidence type="ECO:0000256" key="1">
    <source>
        <dbReference type="ARBA" id="ARBA00009477"/>
    </source>
</evidence>
<accession>A0A6I0EQU0</accession>
<evidence type="ECO:0000259" key="4">
    <source>
        <dbReference type="Pfam" id="PF25917"/>
    </source>
</evidence>
<comment type="similarity">
    <text evidence="1">Belongs to the membrane fusion protein (MFP) (TC 8.A.1) family.</text>
</comment>
<evidence type="ECO:0000256" key="2">
    <source>
        <dbReference type="SAM" id="Coils"/>
    </source>
</evidence>
<dbReference type="PANTHER" id="PTHR30469">
    <property type="entry name" value="MULTIDRUG RESISTANCE PROTEIN MDTA"/>
    <property type="match status" value="1"/>
</dbReference>
<dbReference type="Gene3D" id="2.40.420.20">
    <property type="match status" value="1"/>
</dbReference>